<evidence type="ECO:0000313" key="1">
    <source>
        <dbReference type="EMBL" id="EJX08204.1"/>
    </source>
</evidence>
<gene>
    <name evidence="1" type="ORF">EVA_03684</name>
</gene>
<protein>
    <submittedName>
        <fullName evidence="1">Uncharacterized protein</fullName>
    </submittedName>
</protein>
<organism evidence="1">
    <name type="scientific">gut metagenome</name>
    <dbReference type="NCBI Taxonomy" id="749906"/>
    <lineage>
        <taxon>unclassified sequences</taxon>
        <taxon>metagenomes</taxon>
        <taxon>organismal metagenomes</taxon>
    </lineage>
</organism>
<name>J9GLB3_9ZZZZ</name>
<accession>J9GLB3</accession>
<comment type="caution">
    <text evidence="1">The sequence shown here is derived from an EMBL/GenBank/DDBJ whole genome shotgun (WGS) entry which is preliminary data.</text>
</comment>
<dbReference type="AlphaFoldDB" id="J9GLB3"/>
<dbReference type="EMBL" id="AMCI01000677">
    <property type="protein sequence ID" value="EJX08204.1"/>
    <property type="molecule type" value="Genomic_DNA"/>
</dbReference>
<reference evidence="1" key="1">
    <citation type="journal article" date="2012" name="PLoS ONE">
        <title>Gene sets for utilization of primary and secondary nutrition supplies in the distal gut of endangered iberian lynx.</title>
        <authorList>
            <person name="Alcaide M."/>
            <person name="Messina E."/>
            <person name="Richter M."/>
            <person name="Bargiela R."/>
            <person name="Peplies J."/>
            <person name="Huws S.A."/>
            <person name="Newbold C.J."/>
            <person name="Golyshin P.N."/>
            <person name="Simon M.A."/>
            <person name="Lopez G."/>
            <person name="Yakimov M.M."/>
            <person name="Ferrer M."/>
        </authorList>
    </citation>
    <scope>NUCLEOTIDE SEQUENCE</scope>
</reference>
<sequence length="38" mass="4461">MKLPVLKFRSLSACLNDSNHCAKLLIRLLFYCNRLRLP</sequence>
<proteinExistence type="predicted"/>